<dbReference type="AlphaFoldDB" id="A0A841BHP7"/>
<evidence type="ECO:0000313" key="3">
    <source>
        <dbReference type="Proteomes" id="UP000587527"/>
    </source>
</evidence>
<name>A0A841BHP7_9ACTN</name>
<keyword evidence="2" id="KW-0269">Exonuclease</keyword>
<keyword evidence="3" id="KW-1185">Reference proteome</keyword>
<feature type="domain" description="Endonuclease/exonuclease/phosphatase" evidence="1">
    <location>
        <begin position="5"/>
        <end position="158"/>
    </location>
</feature>
<evidence type="ECO:0000313" key="2">
    <source>
        <dbReference type="EMBL" id="MBB5866709.1"/>
    </source>
</evidence>
<reference evidence="2 3" key="1">
    <citation type="submission" date="2020-08" db="EMBL/GenBank/DDBJ databases">
        <title>Sequencing the genomes of 1000 actinobacteria strains.</title>
        <authorList>
            <person name="Klenk H.-P."/>
        </authorList>
    </citation>
    <scope>NUCLEOTIDE SEQUENCE [LARGE SCALE GENOMIC DNA]</scope>
    <source>
        <strain evidence="2 3">DSM 45362</strain>
    </source>
</reference>
<dbReference type="RefSeq" id="WP_184830705.1">
    <property type="nucleotide sequence ID" value="NZ_JACHMN010000001.1"/>
</dbReference>
<dbReference type="GO" id="GO:0004527">
    <property type="term" value="F:exonuclease activity"/>
    <property type="evidence" value="ECO:0007669"/>
    <property type="project" value="UniProtKB-KW"/>
</dbReference>
<dbReference type="InterPro" id="IPR036691">
    <property type="entry name" value="Endo/exonu/phosph_ase_sf"/>
</dbReference>
<proteinExistence type="predicted"/>
<dbReference type="EMBL" id="JACHMN010000001">
    <property type="protein sequence ID" value="MBB5866709.1"/>
    <property type="molecule type" value="Genomic_DNA"/>
</dbReference>
<comment type="caution">
    <text evidence="2">The sequence shown here is derived from an EMBL/GenBank/DDBJ whole genome shotgun (WGS) entry which is preliminary data.</text>
</comment>
<keyword evidence="2" id="KW-0540">Nuclease</keyword>
<dbReference type="Proteomes" id="UP000587527">
    <property type="component" value="Unassembled WGS sequence"/>
</dbReference>
<dbReference type="Pfam" id="PF03372">
    <property type="entry name" value="Exo_endo_phos"/>
    <property type="match status" value="1"/>
</dbReference>
<dbReference type="SUPFAM" id="SSF56219">
    <property type="entry name" value="DNase I-like"/>
    <property type="match status" value="1"/>
</dbReference>
<accession>A0A841BHP7</accession>
<keyword evidence="2" id="KW-0378">Hydrolase</keyword>
<dbReference type="Gene3D" id="3.60.10.10">
    <property type="entry name" value="Endonuclease/exonuclease/phosphatase"/>
    <property type="match status" value="1"/>
</dbReference>
<organism evidence="2 3">
    <name type="scientific">Allocatelliglobosispora scoriae</name>
    <dbReference type="NCBI Taxonomy" id="643052"/>
    <lineage>
        <taxon>Bacteria</taxon>
        <taxon>Bacillati</taxon>
        <taxon>Actinomycetota</taxon>
        <taxon>Actinomycetes</taxon>
        <taxon>Micromonosporales</taxon>
        <taxon>Micromonosporaceae</taxon>
        <taxon>Allocatelliglobosispora</taxon>
    </lineage>
</organism>
<gene>
    <name evidence="2" type="ORF">F4553_000088</name>
</gene>
<protein>
    <submittedName>
        <fullName evidence="2">Exonuclease III</fullName>
    </submittedName>
</protein>
<sequence length="187" mass="20277">MQITTLNIQAAGLARAQQLLGWLDQRDDDVVILTETSHGPGTAHLLTQCRAAGWSVVASPHAGDRGCAIVSRHPLVPAEDITTGISPRCRAAACRLDTEPAIAVLGVYVPSNDRSPAKAEKKRSFLDSVLRAVYRLPTTDRQALIIGGDYNLITRDHQPPYPGVFTNDDYAFLDAIACQRFGKVEQS</sequence>
<dbReference type="InterPro" id="IPR005135">
    <property type="entry name" value="Endo/exonuclease/phosphatase"/>
</dbReference>
<evidence type="ECO:0000259" key="1">
    <source>
        <dbReference type="Pfam" id="PF03372"/>
    </source>
</evidence>